<evidence type="ECO:0000313" key="2">
    <source>
        <dbReference type="EMBL" id="NML29081.1"/>
    </source>
</evidence>
<evidence type="ECO:0000313" key="3">
    <source>
        <dbReference type="Proteomes" id="UP000580043"/>
    </source>
</evidence>
<dbReference type="AlphaFoldDB" id="A0A848GHW1"/>
<name>A0A848GHW1_9RHOO</name>
<dbReference type="RefSeq" id="WP_169148576.1">
    <property type="nucleotide sequence ID" value="NZ_JABBGA010000048.1"/>
</dbReference>
<dbReference type="EMBL" id="JABBGA010000048">
    <property type="protein sequence ID" value="NML29081.1"/>
    <property type="molecule type" value="Genomic_DNA"/>
</dbReference>
<comment type="caution">
    <text evidence="2">The sequence shown here is derived from an EMBL/GenBank/DDBJ whole genome shotgun (WGS) entry which is preliminary data.</text>
</comment>
<gene>
    <name evidence="2" type="ORF">HHL15_25375</name>
</gene>
<dbReference type="Proteomes" id="UP000580043">
    <property type="component" value="Unassembled WGS sequence"/>
</dbReference>
<evidence type="ECO:0008006" key="4">
    <source>
        <dbReference type="Google" id="ProtNLM"/>
    </source>
</evidence>
<accession>A0A848GHW1</accession>
<keyword evidence="3" id="KW-1185">Reference proteome</keyword>
<feature type="region of interest" description="Disordered" evidence="1">
    <location>
        <begin position="73"/>
        <end position="92"/>
    </location>
</feature>
<sequence length="92" mass="10197">MTRLELARQAVAEGITKHLQCLDEEMARLKKSIRDHIDNAPTLREKYRLLESVPGLGERTASTLLAFLAEPAHPSSPHTMAPGGNHRLCRGD</sequence>
<proteinExistence type="predicted"/>
<reference evidence="2 3" key="1">
    <citation type="submission" date="2020-04" db="EMBL/GenBank/DDBJ databases">
        <title>Zoogloea sp. G-4-1-14 isolated from soil.</title>
        <authorList>
            <person name="Dahal R.H."/>
        </authorList>
    </citation>
    <scope>NUCLEOTIDE SEQUENCE [LARGE SCALE GENOMIC DNA]</scope>
    <source>
        <strain evidence="2 3">G-4-1-14</strain>
    </source>
</reference>
<protein>
    <recommendedName>
        <fullName evidence="4">IS110 family transposase</fullName>
    </recommendedName>
</protein>
<organism evidence="2 3">
    <name type="scientific">Zoogloea dura</name>
    <dbReference type="NCBI Taxonomy" id="2728840"/>
    <lineage>
        <taxon>Bacteria</taxon>
        <taxon>Pseudomonadati</taxon>
        <taxon>Pseudomonadota</taxon>
        <taxon>Betaproteobacteria</taxon>
        <taxon>Rhodocyclales</taxon>
        <taxon>Zoogloeaceae</taxon>
        <taxon>Zoogloea</taxon>
    </lineage>
</organism>
<evidence type="ECO:0000256" key="1">
    <source>
        <dbReference type="SAM" id="MobiDB-lite"/>
    </source>
</evidence>